<sequence length="73" mass="8108">MKKYAVNKYQASSFQITYLGTPNVSHFHGKRDGFSGSISVDLMNAAGDLIYSQLSLYCGTNENFESTSFANRK</sequence>
<keyword evidence="2" id="KW-1185">Reference proteome</keyword>
<reference evidence="1 2" key="1">
    <citation type="submission" date="2018-05" db="EMBL/GenBank/DDBJ databases">
        <title>Genetic diversity of glacier-inhabiting Cryobacterium bacteria in China and description of Cryobacterium mengkeensis sp. nov. and Arthrobacter glacialis sp. nov.</title>
        <authorList>
            <person name="Liu Q."/>
            <person name="Xin Y.-H."/>
        </authorList>
    </citation>
    <scope>NUCLEOTIDE SEQUENCE [LARGE SCALE GENOMIC DNA]</scope>
    <source>
        <strain evidence="1 2">LI2</strain>
    </source>
</reference>
<organism evidence="1 2">
    <name type="scientific">Arthrobacter livingstonensis</name>
    <dbReference type="NCBI Taxonomy" id="670078"/>
    <lineage>
        <taxon>Bacteria</taxon>
        <taxon>Bacillati</taxon>
        <taxon>Actinomycetota</taxon>
        <taxon>Actinomycetes</taxon>
        <taxon>Micrococcales</taxon>
        <taxon>Micrococcaceae</taxon>
        <taxon>Arthrobacter</taxon>
    </lineage>
</organism>
<dbReference type="Proteomes" id="UP000247832">
    <property type="component" value="Unassembled WGS sequence"/>
</dbReference>
<evidence type="ECO:0000313" key="2">
    <source>
        <dbReference type="Proteomes" id="UP000247832"/>
    </source>
</evidence>
<dbReference type="EMBL" id="QJVD01000001">
    <property type="protein sequence ID" value="PYI69799.1"/>
    <property type="molecule type" value="Genomic_DNA"/>
</dbReference>
<proteinExistence type="predicted"/>
<evidence type="ECO:0000313" key="1">
    <source>
        <dbReference type="EMBL" id="PYI69799.1"/>
    </source>
</evidence>
<dbReference type="AlphaFoldDB" id="A0A2V5LDU5"/>
<protein>
    <submittedName>
        <fullName evidence="1">Uncharacterized protein</fullName>
    </submittedName>
</protein>
<name>A0A2V5LDU5_9MICC</name>
<comment type="caution">
    <text evidence="1">The sequence shown here is derived from an EMBL/GenBank/DDBJ whole genome shotgun (WGS) entry which is preliminary data.</text>
</comment>
<accession>A0A2V5LDU5</accession>
<gene>
    <name evidence="1" type="ORF">CVV68_01445</name>
</gene>